<dbReference type="InterPro" id="IPR025161">
    <property type="entry name" value="IS402-like_dom"/>
</dbReference>
<dbReference type="EMBL" id="CP038439">
    <property type="protein sequence ID" value="QBX35161.1"/>
    <property type="molecule type" value="Genomic_DNA"/>
</dbReference>
<dbReference type="Proteomes" id="UP000296374">
    <property type="component" value="Chromosome"/>
</dbReference>
<gene>
    <name evidence="3" type="ORF">E4191_10995</name>
</gene>
<dbReference type="Pfam" id="PF13340">
    <property type="entry name" value="DUF4096"/>
    <property type="match status" value="1"/>
</dbReference>
<feature type="domain" description="Transposase IS4-like" evidence="1">
    <location>
        <begin position="112"/>
        <end position="264"/>
    </location>
</feature>
<evidence type="ECO:0000313" key="4">
    <source>
        <dbReference type="Proteomes" id="UP000296374"/>
    </source>
</evidence>
<protein>
    <submittedName>
        <fullName evidence="3">IS5 family transposase</fullName>
    </submittedName>
</protein>
<organism evidence="3 4">
    <name type="scientific">Paracoccus liaowanqingii</name>
    <dbReference type="NCBI Taxonomy" id="2560053"/>
    <lineage>
        <taxon>Bacteria</taxon>
        <taxon>Pseudomonadati</taxon>
        <taxon>Pseudomonadota</taxon>
        <taxon>Alphaproteobacteria</taxon>
        <taxon>Rhodobacterales</taxon>
        <taxon>Paracoccaceae</taxon>
        <taxon>Paracoccus</taxon>
    </lineage>
</organism>
<dbReference type="AlphaFoldDB" id="A0A4P7HPG6"/>
<dbReference type="Pfam" id="PF01609">
    <property type="entry name" value="DDE_Tnp_1"/>
    <property type="match status" value="1"/>
</dbReference>
<dbReference type="KEGG" id="plia:E4191_10995"/>
<dbReference type="RefSeq" id="WP_135313443.1">
    <property type="nucleotide sequence ID" value="NZ_CP038439.1"/>
</dbReference>
<dbReference type="GO" id="GO:0003677">
    <property type="term" value="F:DNA binding"/>
    <property type="evidence" value="ECO:0007669"/>
    <property type="project" value="InterPro"/>
</dbReference>
<dbReference type="PANTHER" id="PTHR30007">
    <property type="entry name" value="PHP DOMAIN PROTEIN"/>
    <property type="match status" value="1"/>
</dbReference>
<name>A0A4P7HPG6_9RHOB</name>
<accession>A0A4P7HPG6</accession>
<dbReference type="GO" id="GO:0004803">
    <property type="term" value="F:transposase activity"/>
    <property type="evidence" value="ECO:0007669"/>
    <property type="project" value="InterPro"/>
</dbReference>
<evidence type="ECO:0000313" key="3">
    <source>
        <dbReference type="EMBL" id="QBX35161.1"/>
    </source>
</evidence>
<dbReference type="GO" id="GO:0006313">
    <property type="term" value="P:DNA transposition"/>
    <property type="evidence" value="ECO:0007669"/>
    <property type="project" value="InterPro"/>
</dbReference>
<dbReference type="PANTHER" id="PTHR30007:SF0">
    <property type="entry name" value="TRANSPOSASE"/>
    <property type="match status" value="1"/>
</dbReference>
<sequence>MAWTALTRKRYERSGGRYASDASDAEWALIAPLLPAPRRVGRPRTTALRDVFDAILSIATTGCQWRMLPNDFPPVSTVRRYFYDWRNNGLLHEMNRHLVAAARRAEGRAAHPSAGVIDSQSVKTTESGGVRGYDAAKRINGRKRHIVTDTIGLLVGLAVHGANIQDRDGAPDLLKSISTAYPLLRHVFADGGYAEPKLNGALEKIGRWTLQIVKRSDTAQGFEVIPRRWVIERTLAWLGRCGRMAKDWEKTIASAEAWLLIAHIRRVTRLLARP</sequence>
<evidence type="ECO:0000259" key="1">
    <source>
        <dbReference type="Pfam" id="PF01609"/>
    </source>
</evidence>
<proteinExistence type="predicted"/>
<dbReference type="InterPro" id="IPR002559">
    <property type="entry name" value="Transposase_11"/>
</dbReference>
<evidence type="ECO:0000259" key="2">
    <source>
        <dbReference type="Pfam" id="PF13340"/>
    </source>
</evidence>
<reference evidence="4" key="1">
    <citation type="submission" date="2019-03" db="EMBL/GenBank/DDBJ databases">
        <authorList>
            <person name="Li J."/>
        </authorList>
    </citation>
    <scope>NUCLEOTIDE SEQUENCE [LARGE SCALE GENOMIC DNA]</scope>
    <source>
        <strain evidence="4">2251</strain>
    </source>
</reference>
<dbReference type="NCBIfam" id="NF033580">
    <property type="entry name" value="transpos_IS5_3"/>
    <property type="match status" value="1"/>
</dbReference>
<feature type="domain" description="Insertion element IS402-like" evidence="2">
    <location>
        <begin position="23"/>
        <end position="94"/>
    </location>
</feature>